<name>A0A0D0EDD4_9AGAM</name>
<evidence type="ECO:0000256" key="1">
    <source>
        <dbReference type="SAM" id="MobiDB-lite"/>
    </source>
</evidence>
<proteinExistence type="predicted"/>
<dbReference type="Proteomes" id="UP000054538">
    <property type="component" value="Unassembled WGS sequence"/>
</dbReference>
<dbReference type="HOGENOM" id="CLU_1065971_0_0_1"/>
<dbReference type="AlphaFoldDB" id="A0A0D0EDD4"/>
<sequence length="261" mass="30130">MVRQQGLQPRKTTQRALAPRSPFAAPLPAPKQTRNQPPRRHLHSPHTHHYTSRLTEKLPFSGRTAPYDVLHHSDDDPDWDEETTLIALLDDHDHPGHDDKTTLVDRLGPAFAAHPQVRSGRIKQTYVPVIRRTKQVHDAIDQDIFVRRSQGFSVFDENSRHFEDTARREYDAVHITYTDTKKSLEALFVDLENLIRGSDVLFQDFKAMMDKYVHHLRECADQAPGDVERLISKLDKKAKQLGAEDHAKAKERFLRGILEKY</sequence>
<organism evidence="2 3">
    <name type="scientific">Paxillus rubicundulus Ve08.2h10</name>
    <dbReference type="NCBI Taxonomy" id="930991"/>
    <lineage>
        <taxon>Eukaryota</taxon>
        <taxon>Fungi</taxon>
        <taxon>Dikarya</taxon>
        <taxon>Basidiomycota</taxon>
        <taxon>Agaricomycotina</taxon>
        <taxon>Agaricomycetes</taxon>
        <taxon>Agaricomycetidae</taxon>
        <taxon>Boletales</taxon>
        <taxon>Paxilineae</taxon>
        <taxon>Paxillaceae</taxon>
        <taxon>Paxillus</taxon>
    </lineage>
</organism>
<protein>
    <submittedName>
        <fullName evidence="2">Uncharacterized protein</fullName>
    </submittedName>
</protein>
<dbReference type="OrthoDB" id="2678231at2759"/>
<evidence type="ECO:0000313" key="2">
    <source>
        <dbReference type="EMBL" id="KIL00926.1"/>
    </source>
</evidence>
<keyword evidence="3" id="KW-1185">Reference proteome</keyword>
<evidence type="ECO:0000313" key="3">
    <source>
        <dbReference type="Proteomes" id="UP000054538"/>
    </source>
</evidence>
<feature type="compositionally biased region" description="Polar residues" evidence="1">
    <location>
        <begin position="1"/>
        <end position="15"/>
    </location>
</feature>
<dbReference type="EMBL" id="KN824824">
    <property type="protein sequence ID" value="KIL00926.1"/>
    <property type="molecule type" value="Genomic_DNA"/>
</dbReference>
<accession>A0A0D0EDD4</accession>
<reference evidence="3" key="2">
    <citation type="submission" date="2015-01" db="EMBL/GenBank/DDBJ databases">
        <title>Evolutionary Origins and Diversification of the Mycorrhizal Mutualists.</title>
        <authorList>
            <consortium name="DOE Joint Genome Institute"/>
            <consortium name="Mycorrhizal Genomics Consortium"/>
            <person name="Kohler A."/>
            <person name="Kuo A."/>
            <person name="Nagy L.G."/>
            <person name="Floudas D."/>
            <person name="Copeland A."/>
            <person name="Barry K.W."/>
            <person name="Cichocki N."/>
            <person name="Veneault-Fourrey C."/>
            <person name="LaButti K."/>
            <person name="Lindquist E.A."/>
            <person name="Lipzen A."/>
            <person name="Lundell T."/>
            <person name="Morin E."/>
            <person name="Murat C."/>
            <person name="Riley R."/>
            <person name="Ohm R."/>
            <person name="Sun H."/>
            <person name="Tunlid A."/>
            <person name="Henrissat B."/>
            <person name="Grigoriev I.V."/>
            <person name="Hibbett D.S."/>
            <person name="Martin F."/>
        </authorList>
    </citation>
    <scope>NUCLEOTIDE SEQUENCE [LARGE SCALE GENOMIC DNA]</scope>
    <source>
        <strain evidence="3">Ve08.2h10</strain>
    </source>
</reference>
<dbReference type="InParanoid" id="A0A0D0EDD4"/>
<reference evidence="2 3" key="1">
    <citation type="submission" date="2014-04" db="EMBL/GenBank/DDBJ databases">
        <authorList>
            <consortium name="DOE Joint Genome Institute"/>
            <person name="Kuo A."/>
            <person name="Kohler A."/>
            <person name="Jargeat P."/>
            <person name="Nagy L.G."/>
            <person name="Floudas D."/>
            <person name="Copeland A."/>
            <person name="Barry K.W."/>
            <person name="Cichocki N."/>
            <person name="Veneault-Fourrey C."/>
            <person name="LaButti K."/>
            <person name="Lindquist E.A."/>
            <person name="Lipzen A."/>
            <person name="Lundell T."/>
            <person name="Morin E."/>
            <person name="Murat C."/>
            <person name="Sun H."/>
            <person name="Tunlid A."/>
            <person name="Henrissat B."/>
            <person name="Grigoriev I.V."/>
            <person name="Hibbett D.S."/>
            <person name="Martin F."/>
            <person name="Nordberg H.P."/>
            <person name="Cantor M.N."/>
            <person name="Hua S.X."/>
        </authorList>
    </citation>
    <scope>NUCLEOTIDE SEQUENCE [LARGE SCALE GENOMIC DNA]</scope>
    <source>
        <strain evidence="2 3">Ve08.2h10</strain>
    </source>
</reference>
<gene>
    <name evidence="2" type="ORF">PAXRUDRAFT_357778</name>
</gene>
<feature type="region of interest" description="Disordered" evidence="1">
    <location>
        <begin position="1"/>
        <end position="58"/>
    </location>
</feature>
<feature type="compositionally biased region" description="Basic residues" evidence="1">
    <location>
        <begin position="37"/>
        <end position="51"/>
    </location>
</feature>